<evidence type="ECO:0000313" key="2">
    <source>
        <dbReference type="WBParaSite" id="ES5_v2.g19543.t1"/>
    </source>
</evidence>
<evidence type="ECO:0000313" key="1">
    <source>
        <dbReference type="Proteomes" id="UP000887579"/>
    </source>
</evidence>
<organism evidence="1 2">
    <name type="scientific">Panagrolaimus sp. ES5</name>
    <dbReference type="NCBI Taxonomy" id="591445"/>
    <lineage>
        <taxon>Eukaryota</taxon>
        <taxon>Metazoa</taxon>
        <taxon>Ecdysozoa</taxon>
        <taxon>Nematoda</taxon>
        <taxon>Chromadorea</taxon>
        <taxon>Rhabditida</taxon>
        <taxon>Tylenchina</taxon>
        <taxon>Panagrolaimomorpha</taxon>
        <taxon>Panagrolaimoidea</taxon>
        <taxon>Panagrolaimidae</taxon>
        <taxon>Panagrolaimus</taxon>
    </lineage>
</organism>
<sequence length="300" mass="32695">MESNSIKRFVLASTEKYSFLDDVTAQNPFSSRFGVIEFSDSATVSVPLGKYSRNDFLWKMQNNTGYGSGGDSNVSSALSLAYDEIWQHGTPNDGNYRIPKVVVLVVNDISPFDLKQAMAAINKLKDLVQLPIGVIVPGLPGIIPGSQTRLANLTGNANYTFGSIDSAITGIPALTNSTFSCPVCSNVIFICEMTAAIGWETKKQCLQLSQRLAIAASHNSKRRYAIALYGTQIYHSIVMQDFLDFNDTINQMIKDAEESNIPNGGQTFLAPILNQLYTTLGNTTSSSKFVTLIIGELSYV</sequence>
<reference evidence="2" key="1">
    <citation type="submission" date="2022-11" db="UniProtKB">
        <authorList>
            <consortium name="WormBaseParasite"/>
        </authorList>
    </citation>
    <scope>IDENTIFICATION</scope>
</reference>
<dbReference type="Proteomes" id="UP000887579">
    <property type="component" value="Unplaced"/>
</dbReference>
<dbReference type="WBParaSite" id="ES5_v2.g19543.t1">
    <property type="protein sequence ID" value="ES5_v2.g19543.t1"/>
    <property type="gene ID" value="ES5_v2.g19543"/>
</dbReference>
<proteinExistence type="predicted"/>
<protein>
    <submittedName>
        <fullName evidence="2">VWFA domain-containing protein</fullName>
    </submittedName>
</protein>
<name>A0AC34FQS3_9BILA</name>
<accession>A0AC34FQS3</accession>